<protein>
    <submittedName>
        <fullName evidence="1">Uncharacterized protein</fullName>
    </submittedName>
</protein>
<comment type="caution">
    <text evidence="1">The sequence shown here is derived from an EMBL/GenBank/DDBJ whole genome shotgun (WGS) entry which is preliminary data.</text>
</comment>
<dbReference type="PANTHER" id="PTHR45913:SF5">
    <property type="entry name" value="GENERAL TRANSCRIPTION FACTOR II-I REPEAT DOMAIN-CONTAINING PROTEIN 2A-LIKE PROTEIN"/>
    <property type="match status" value="1"/>
</dbReference>
<organism evidence="1 2">
    <name type="scientific">Eumeta variegata</name>
    <name type="common">Bagworm moth</name>
    <name type="synonym">Eumeta japonica</name>
    <dbReference type="NCBI Taxonomy" id="151549"/>
    <lineage>
        <taxon>Eukaryota</taxon>
        <taxon>Metazoa</taxon>
        <taxon>Ecdysozoa</taxon>
        <taxon>Arthropoda</taxon>
        <taxon>Hexapoda</taxon>
        <taxon>Insecta</taxon>
        <taxon>Pterygota</taxon>
        <taxon>Neoptera</taxon>
        <taxon>Endopterygota</taxon>
        <taxon>Lepidoptera</taxon>
        <taxon>Glossata</taxon>
        <taxon>Ditrysia</taxon>
        <taxon>Tineoidea</taxon>
        <taxon>Psychidae</taxon>
        <taxon>Oiketicinae</taxon>
        <taxon>Eumeta</taxon>
    </lineage>
</organism>
<dbReference type="STRING" id="151549.A0A4C1TU11"/>
<evidence type="ECO:0000313" key="1">
    <source>
        <dbReference type="EMBL" id="GBP17502.1"/>
    </source>
</evidence>
<sequence length="198" mass="22720">METSKVLYLPMKVPSRSVQMLRMFTLDQESATGGAWTISVRPASLRSTRKKYQSRRYKSTRIYATMLLGRESILESSLPRGVVADSSESNVRASYRVVEILAKSACPFTDNELVKECVLAITEEICPERKKISESLSLSARTYTRRTEDLRVQIMDERYQPFQPLPVQPTIEDYVRHRLQSSGHVCNCCYHTPSYPQE</sequence>
<reference evidence="1 2" key="1">
    <citation type="journal article" date="2019" name="Commun. Biol.">
        <title>The bagworm genome reveals a unique fibroin gene that provides high tensile strength.</title>
        <authorList>
            <person name="Kono N."/>
            <person name="Nakamura H."/>
            <person name="Ohtoshi R."/>
            <person name="Tomita M."/>
            <person name="Numata K."/>
            <person name="Arakawa K."/>
        </authorList>
    </citation>
    <scope>NUCLEOTIDE SEQUENCE [LARGE SCALE GENOMIC DNA]</scope>
</reference>
<name>A0A4C1TU11_EUMVA</name>
<dbReference type="OrthoDB" id="6431883at2759"/>
<evidence type="ECO:0000313" key="2">
    <source>
        <dbReference type="Proteomes" id="UP000299102"/>
    </source>
</evidence>
<accession>A0A4C1TU11</accession>
<proteinExistence type="predicted"/>
<dbReference type="AlphaFoldDB" id="A0A4C1TU11"/>
<keyword evidence="2" id="KW-1185">Reference proteome</keyword>
<dbReference type="EMBL" id="BGZK01000087">
    <property type="protein sequence ID" value="GBP17502.1"/>
    <property type="molecule type" value="Genomic_DNA"/>
</dbReference>
<dbReference type="Proteomes" id="UP000299102">
    <property type="component" value="Unassembled WGS sequence"/>
</dbReference>
<dbReference type="PANTHER" id="PTHR45913">
    <property type="entry name" value="EPM2A-INTERACTING PROTEIN 1"/>
    <property type="match status" value="1"/>
</dbReference>
<gene>
    <name evidence="1" type="ORF">EVAR_8849_1</name>
</gene>